<evidence type="ECO:0008006" key="4">
    <source>
        <dbReference type="Google" id="ProtNLM"/>
    </source>
</evidence>
<evidence type="ECO:0000313" key="3">
    <source>
        <dbReference type="Proteomes" id="UP000535589"/>
    </source>
</evidence>
<dbReference type="AlphaFoldDB" id="A0A7X8TU11"/>
<keyword evidence="1" id="KW-1133">Transmembrane helix</keyword>
<feature type="transmembrane region" description="Helical" evidence="1">
    <location>
        <begin position="110"/>
        <end position="129"/>
    </location>
</feature>
<dbReference type="RefSeq" id="WP_168837977.1">
    <property type="nucleotide sequence ID" value="NZ_JABAIK010000037.1"/>
</dbReference>
<keyword evidence="1" id="KW-0472">Membrane</keyword>
<proteinExistence type="predicted"/>
<protein>
    <recommendedName>
        <fullName evidence="4">DUF2721 domain-containing protein</fullName>
    </recommendedName>
</protein>
<dbReference type="Proteomes" id="UP000535589">
    <property type="component" value="Unassembled WGS sequence"/>
</dbReference>
<evidence type="ECO:0000313" key="2">
    <source>
        <dbReference type="EMBL" id="NLS14907.1"/>
    </source>
</evidence>
<reference evidence="2 3" key="1">
    <citation type="submission" date="2020-04" db="EMBL/GenBank/DDBJ databases">
        <title>Vibrio sp. SM6, a novel species isolated from seawater.</title>
        <authorList>
            <person name="Wang X."/>
        </authorList>
    </citation>
    <scope>NUCLEOTIDE SEQUENCE [LARGE SCALE GENOMIC DNA]</scope>
    <source>
        <strain evidence="2 3">SM6</strain>
    </source>
</reference>
<keyword evidence="1" id="KW-0812">Transmembrane</keyword>
<gene>
    <name evidence="2" type="ORF">HGP28_18795</name>
</gene>
<feature type="transmembrane region" description="Helical" evidence="1">
    <location>
        <begin position="86"/>
        <end position="104"/>
    </location>
</feature>
<dbReference type="EMBL" id="JABAIK010000037">
    <property type="protein sequence ID" value="NLS14907.1"/>
    <property type="molecule type" value="Genomic_DNA"/>
</dbReference>
<organism evidence="2 3">
    <name type="scientific">Vibrio agarilyticus</name>
    <dbReference type="NCBI Taxonomy" id="2726741"/>
    <lineage>
        <taxon>Bacteria</taxon>
        <taxon>Pseudomonadati</taxon>
        <taxon>Pseudomonadota</taxon>
        <taxon>Gammaproteobacteria</taxon>
        <taxon>Vibrionales</taxon>
        <taxon>Vibrionaceae</taxon>
        <taxon>Vibrio</taxon>
    </lineage>
</organism>
<sequence length="153" mass="17823">MEDIKQLITSPAFWFASVVIAFLMSLLAGFAKDWTEKLWAGMSNKRRFKLEQKEHDIAQKVEQLKSNSLLLYTYQTNIIFQKIRQILYYLVSYFCMFLGFHNYLNGSTTVAISFAVISVLTIAIPVRWVTKDLDKLRIIVNKVLADDDFHFRG</sequence>
<name>A0A7X8TU11_9VIBR</name>
<evidence type="ECO:0000256" key="1">
    <source>
        <dbReference type="SAM" id="Phobius"/>
    </source>
</evidence>
<accession>A0A7X8TU11</accession>
<keyword evidence="3" id="KW-1185">Reference proteome</keyword>
<feature type="transmembrane region" description="Helical" evidence="1">
    <location>
        <begin position="12"/>
        <end position="31"/>
    </location>
</feature>
<comment type="caution">
    <text evidence="2">The sequence shown here is derived from an EMBL/GenBank/DDBJ whole genome shotgun (WGS) entry which is preliminary data.</text>
</comment>